<dbReference type="InterPro" id="IPR036558">
    <property type="entry name" value="YqbG-like_sf"/>
</dbReference>
<accession>X1LCT5</accession>
<organism evidence="1">
    <name type="scientific">marine sediment metagenome</name>
    <dbReference type="NCBI Taxonomy" id="412755"/>
    <lineage>
        <taxon>unclassified sequences</taxon>
        <taxon>metagenomes</taxon>
        <taxon>ecological metagenomes</taxon>
    </lineage>
</organism>
<protein>
    <submittedName>
        <fullName evidence="1">Uncharacterized protein</fullName>
    </submittedName>
</protein>
<reference evidence="1" key="1">
    <citation type="journal article" date="2014" name="Front. Microbiol.">
        <title>High frequency of phylogenetically diverse reductive dehalogenase-homologous genes in deep subseafloor sedimentary metagenomes.</title>
        <authorList>
            <person name="Kawai M."/>
            <person name="Futagami T."/>
            <person name="Toyoda A."/>
            <person name="Takaki Y."/>
            <person name="Nishi S."/>
            <person name="Hori S."/>
            <person name="Arai W."/>
            <person name="Tsubouchi T."/>
            <person name="Morono Y."/>
            <person name="Uchiyama I."/>
            <person name="Ito T."/>
            <person name="Fujiyama A."/>
            <person name="Inagaki F."/>
            <person name="Takami H."/>
        </authorList>
    </citation>
    <scope>NUCLEOTIDE SEQUENCE</scope>
    <source>
        <strain evidence="1">Expedition CK06-06</strain>
    </source>
</reference>
<comment type="caution">
    <text evidence="1">The sequence shown here is derived from an EMBL/GenBank/DDBJ whole genome shotgun (WGS) entry which is preliminary data.</text>
</comment>
<dbReference type="EMBL" id="BARV01009739">
    <property type="protein sequence ID" value="GAI03661.1"/>
    <property type="molecule type" value="Genomic_DNA"/>
</dbReference>
<dbReference type="AlphaFoldDB" id="X1LCT5"/>
<sequence length="185" mass="20877">MLSCGIGICEMASWIGLTDESEENLISIYESVQSWIESFLCRHICPAFYSEYFDIHENQSEIILSELNIIAISELTDNLLSGPTLVDPDYYEIYPLLGKVKLNTLGQQYFTEGKHQVSCDYTAGLSPFPADIKLGFLKLAQVVGAQKVSDPSLKSEKIGDYSYTKWKFSESWAEIKALLNPYKAY</sequence>
<proteinExistence type="predicted"/>
<name>X1LCT5_9ZZZZ</name>
<dbReference type="SUPFAM" id="SSF116915">
    <property type="entry name" value="Hypothetical protein YqbG"/>
    <property type="match status" value="1"/>
</dbReference>
<gene>
    <name evidence="1" type="ORF">S06H3_19101</name>
</gene>
<evidence type="ECO:0000313" key="1">
    <source>
        <dbReference type="EMBL" id="GAI03661.1"/>
    </source>
</evidence>
<dbReference type="Gene3D" id="1.10.3230.10">
    <property type="entry name" value="YqbG-like"/>
    <property type="match status" value="1"/>
</dbReference>